<reference evidence="2 3" key="1">
    <citation type="submission" date="2017-11" db="EMBL/GenBank/DDBJ databases">
        <title>Genomic Encyclopedia of Archaeal and Bacterial Type Strains, Phase II (KMG-II): From Individual Species to Whole Genera.</title>
        <authorList>
            <person name="Goeker M."/>
        </authorList>
    </citation>
    <scope>NUCLEOTIDE SEQUENCE [LARGE SCALE GENOMIC DNA]</scope>
    <source>
        <strain evidence="2 3">DSM 27393</strain>
    </source>
</reference>
<evidence type="ECO:0000259" key="1">
    <source>
        <dbReference type="PROSITE" id="PS50995"/>
    </source>
</evidence>
<dbReference type="RefSeq" id="WP_100365786.1">
    <property type="nucleotide sequence ID" value="NZ_PGFF01000001.1"/>
</dbReference>
<dbReference type="InterPro" id="IPR036388">
    <property type="entry name" value="WH-like_DNA-bd_sf"/>
</dbReference>
<comment type="caution">
    <text evidence="2">The sequence shown here is derived from an EMBL/GenBank/DDBJ whole genome shotgun (WGS) entry which is preliminary data.</text>
</comment>
<sequence length="154" mass="16785">MDIQLDFATLVGLAGDASASLVMTRLRDRGHDARRSHGYIIQRLLVEQPTIGELASTLGMTQQGASKHVSELERLGYVERVPDSADNRVRRVRLTYRGNELVDAARSVRADIDAALADRVTPSELAATRRVLLEVLSLAGATDRVSRRAAQPPG</sequence>
<dbReference type="SMART" id="SM00347">
    <property type="entry name" value="HTH_MARR"/>
    <property type="match status" value="1"/>
</dbReference>
<gene>
    <name evidence="2" type="ORF">CLV46_3341</name>
</gene>
<accession>A0A2M9CPC5</accession>
<dbReference type="PROSITE" id="PS50995">
    <property type="entry name" value="HTH_MARR_2"/>
    <property type="match status" value="1"/>
</dbReference>
<dbReference type="Gene3D" id="1.10.10.10">
    <property type="entry name" value="Winged helix-like DNA-binding domain superfamily/Winged helix DNA-binding domain"/>
    <property type="match status" value="1"/>
</dbReference>
<evidence type="ECO:0000313" key="2">
    <source>
        <dbReference type="EMBL" id="PJJ73742.1"/>
    </source>
</evidence>
<feature type="domain" description="HTH marR-type" evidence="1">
    <location>
        <begin position="1"/>
        <end position="137"/>
    </location>
</feature>
<dbReference type="InterPro" id="IPR000835">
    <property type="entry name" value="HTH_MarR-typ"/>
</dbReference>
<dbReference type="InterPro" id="IPR011991">
    <property type="entry name" value="ArsR-like_HTH"/>
</dbReference>
<dbReference type="PANTHER" id="PTHR33164">
    <property type="entry name" value="TRANSCRIPTIONAL REGULATOR, MARR FAMILY"/>
    <property type="match status" value="1"/>
</dbReference>
<organism evidence="2 3">
    <name type="scientific">Diaminobutyricimonas aerilata</name>
    <dbReference type="NCBI Taxonomy" id="1162967"/>
    <lineage>
        <taxon>Bacteria</taxon>
        <taxon>Bacillati</taxon>
        <taxon>Actinomycetota</taxon>
        <taxon>Actinomycetes</taxon>
        <taxon>Micrococcales</taxon>
        <taxon>Microbacteriaceae</taxon>
        <taxon>Diaminobutyricimonas</taxon>
    </lineage>
</organism>
<dbReference type="AlphaFoldDB" id="A0A2M9CPC5"/>
<protein>
    <submittedName>
        <fullName evidence="2">DNA-binding MarR family transcriptional regulator</fullName>
    </submittedName>
</protein>
<dbReference type="Pfam" id="PF12802">
    <property type="entry name" value="MarR_2"/>
    <property type="match status" value="1"/>
</dbReference>
<dbReference type="SUPFAM" id="SSF46785">
    <property type="entry name" value="Winged helix' DNA-binding domain"/>
    <property type="match status" value="1"/>
</dbReference>
<keyword evidence="3" id="KW-1185">Reference proteome</keyword>
<dbReference type="GO" id="GO:0003677">
    <property type="term" value="F:DNA binding"/>
    <property type="evidence" value="ECO:0007669"/>
    <property type="project" value="UniProtKB-KW"/>
</dbReference>
<dbReference type="CDD" id="cd00090">
    <property type="entry name" value="HTH_ARSR"/>
    <property type="match status" value="1"/>
</dbReference>
<evidence type="ECO:0000313" key="3">
    <source>
        <dbReference type="Proteomes" id="UP000228758"/>
    </source>
</evidence>
<dbReference type="Proteomes" id="UP000228758">
    <property type="component" value="Unassembled WGS sequence"/>
</dbReference>
<dbReference type="OrthoDB" id="3178168at2"/>
<dbReference type="InterPro" id="IPR039422">
    <property type="entry name" value="MarR/SlyA-like"/>
</dbReference>
<dbReference type="GO" id="GO:0003700">
    <property type="term" value="F:DNA-binding transcription factor activity"/>
    <property type="evidence" value="ECO:0007669"/>
    <property type="project" value="InterPro"/>
</dbReference>
<proteinExistence type="predicted"/>
<dbReference type="PANTHER" id="PTHR33164:SF99">
    <property type="entry name" value="MARR FAMILY REGULATORY PROTEIN"/>
    <property type="match status" value="1"/>
</dbReference>
<dbReference type="GO" id="GO:0006950">
    <property type="term" value="P:response to stress"/>
    <property type="evidence" value="ECO:0007669"/>
    <property type="project" value="TreeGrafter"/>
</dbReference>
<name>A0A2M9CPC5_9MICO</name>
<dbReference type="InterPro" id="IPR036390">
    <property type="entry name" value="WH_DNA-bd_sf"/>
</dbReference>
<dbReference type="EMBL" id="PGFF01000001">
    <property type="protein sequence ID" value="PJJ73742.1"/>
    <property type="molecule type" value="Genomic_DNA"/>
</dbReference>
<keyword evidence="2" id="KW-0238">DNA-binding</keyword>